<sequence length="592" mass="66857">MNKSFGQFQYFPIAALAISMVVGGYFYNRTLDDWLTKIVSGYMFSLVDDVAYQMQQDHLDLYDMEAIEIDEYLSSLSQANFGRRFTVIHSSGKVLGDSQLNFRELSELDDHSQRVEIKSALTGESGLSKRYSPTLNQELLYVAKKIDFHMDAHDHDSIYVLRLAMPMTTLYAMAKDLQYIVAALMGCSLIVLMFSSWYSNRKVFLIVNKERDKQEDRIRKSTQEIELLHRLANMLAACNNVSEAQTVVADIIPRILGNINGCVSIMRESRNQLEVKLDWGGSWPANLTYAPHDCWALRKGKHHLSHDDHHHLPCNHMSQCEDSGVTLCLPLTAHGNTVGMFHLYFGHQTESINEETKQLAFTIAEHLGLALANLSLQEKLRSQALSDPLTGLFNRRYFEEAIETEWNKSSQLNQPLSLLMLDLDHFKRFNDNFGHDAGDYVLKEVSNLLKRVIGENHVACRLGGEELAVLSPDCDNKESMELANLIVKSIRELHLDMKGLSLGQLGVSIGVTTYPDLNASTQDLVKAADTALYQAKDNGRSQAIHTCYKPEKLENQSAQLEPVAEVFDSKEPSVTKELFDSENVEPIKTNKV</sequence>
<gene>
    <name evidence="5" type="ORF">AB4566_13585</name>
</gene>
<dbReference type="InterPro" id="IPR029016">
    <property type="entry name" value="GAF-like_dom_sf"/>
</dbReference>
<evidence type="ECO:0000256" key="3">
    <source>
        <dbReference type="SAM" id="Phobius"/>
    </source>
</evidence>
<dbReference type="PANTHER" id="PTHR45138:SF9">
    <property type="entry name" value="DIGUANYLATE CYCLASE DGCM-RELATED"/>
    <property type="match status" value="1"/>
</dbReference>
<keyword evidence="5" id="KW-0548">Nucleotidyltransferase</keyword>
<dbReference type="Pfam" id="PF00990">
    <property type="entry name" value="GGDEF"/>
    <property type="match status" value="1"/>
</dbReference>
<dbReference type="GO" id="GO:0052621">
    <property type="term" value="F:diguanylate cyclase activity"/>
    <property type="evidence" value="ECO:0007669"/>
    <property type="project" value="UniProtKB-EC"/>
</dbReference>
<dbReference type="CDD" id="cd01949">
    <property type="entry name" value="GGDEF"/>
    <property type="match status" value="1"/>
</dbReference>
<dbReference type="RefSeq" id="WP_372266428.1">
    <property type="nucleotide sequence ID" value="NZ_JBFRUW010000049.1"/>
</dbReference>
<organism evidence="5 6">
    <name type="scientific">Vibrio gallaecicus</name>
    <dbReference type="NCBI Taxonomy" id="552386"/>
    <lineage>
        <taxon>Bacteria</taxon>
        <taxon>Pseudomonadati</taxon>
        <taxon>Pseudomonadota</taxon>
        <taxon>Gammaproteobacteria</taxon>
        <taxon>Vibrionales</taxon>
        <taxon>Vibrionaceae</taxon>
        <taxon>Vibrio</taxon>
    </lineage>
</organism>
<dbReference type="InterPro" id="IPR003018">
    <property type="entry name" value="GAF"/>
</dbReference>
<dbReference type="PANTHER" id="PTHR45138">
    <property type="entry name" value="REGULATORY COMPONENTS OF SENSORY TRANSDUCTION SYSTEM"/>
    <property type="match status" value="1"/>
</dbReference>
<dbReference type="EMBL" id="JBFRUW010000049">
    <property type="protein sequence ID" value="MFA0569300.1"/>
    <property type="molecule type" value="Genomic_DNA"/>
</dbReference>
<dbReference type="InterPro" id="IPR029787">
    <property type="entry name" value="Nucleotide_cyclase"/>
</dbReference>
<feature type="transmembrane region" description="Helical" evidence="3">
    <location>
        <begin position="177"/>
        <end position="198"/>
    </location>
</feature>
<comment type="catalytic activity">
    <reaction evidence="2">
        <text>2 GTP = 3',3'-c-di-GMP + 2 diphosphate</text>
        <dbReference type="Rhea" id="RHEA:24898"/>
        <dbReference type="ChEBI" id="CHEBI:33019"/>
        <dbReference type="ChEBI" id="CHEBI:37565"/>
        <dbReference type="ChEBI" id="CHEBI:58805"/>
        <dbReference type="EC" id="2.7.7.65"/>
    </reaction>
</comment>
<keyword evidence="6" id="KW-1185">Reference proteome</keyword>
<comment type="caution">
    <text evidence="5">The sequence shown here is derived from an EMBL/GenBank/DDBJ whole genome shotgun (WGS) entry which is preliminary data.</text>
</comment>
<accession>A0ABV4NCZ6</accession>
<evidence type="ECO:0000313" key="5">
    <source>
        <dbReference type="EMBL" id="MFA0569300.1"/>
    </source>
</evidence>
<dbReference type="SMART" id="SM00267">
    <property type="entry name" value="GGDEF"/>
    <property type="match status" value="1"/>
</dbReference>
<reference evidence="5 6" key="1">
    <citation type="journal article" date="2024" name="ISME J.">
        <title>Tailless and filamentous prophages are predominant in marine Vibrio.</title>
        <authorList>
            <person name="Steensen K."/>
            <person name="Seneca J."/>
            <person name="Bartlau N."/>
            <person name="Yu X.A."/>
            <person name="Hussain F.A."/>
            <person name="Polz M.F."/>
        </authorList>
    </citation>
    <scope>NUCLEOTIDE SEQUENCE [LARGE SCALE GENOMIC DNA]</scope>
    <source>
        <strain evidence="5 6">10N.222.51.A1</strain>
    </source>
</reference>
<evidence type="ECO:0000259" key="4">
    <source>
        <dbReference type="PROSITE" id="PS50887"/>
    </source>
</evidence>
<dbReference type="NCBIfam" id="TIGR00254">
    <property type="entry name" value="GGDEF"/>
    <property type="match status" value="1"/>
</dbReference>
<dbReference type="PROSITE" id="PS50887">
    <property type="entry name" value="GGDEF"/>
    <property type="match status" value="1"/>
</dbReference>
<dbReference type="InterPro" id="IPR050469">
    <property type="entry name" value="Diguanylate_Cyclase"/>
</dbReference>
<keyword evidence="3" id="KW-1133">Transmembrane helix</keyword>
<dbReference type="Gene3D" id="3.30.450.40">
    <property type="match status" value="1"/>
</dbReference>
<dbReference type="SUPFAM" id="SSF55073">
    <property type="entry name" value="Nucleotide cyclase"/>
    <property type="match status" value="1"/>
</dbReference>
<dbReference type="Pfam" id="PF01590">
    <property type="entry name" value="GAF"/>
    <property type="match status" value="1"/>
</dbReference>
<evidence type="ECO:0000256" key="2">
    <source>
        <dbReference type="ARBA" id="ARBA00034247"/>
    </source>
</evidence>
<dbReference type="Proteomes" id="UP001570417">
    <property type="component" value="Unassembled WGS sequence"/>
</dbReference>
<keyword evidence="3" id="KW-0812">Transmembrane</keyword>
<name>A0ABV4NCZ6_9VIBR</name>
<feature type="transmembrane region" description="Helical" evidence="3">
    <location>
        <begin position="6"/>
        <end position="27"/>
    </location>
</feature>
<dbReference type="InterPro" id="IPR000160">
    <property type="entry name" value="GGDEF_dom"/>
</dbReference>
<dbReference type="SUPFAM" id="SSF55781">
    <property type="entry name" value="GAF domain-like"/>
    <property type="match status" value="1"/>
</dbReference>
<feature type="domain" description="GGDEF" evidence="4">
    <location>
        <begin position="414"/>
        <end position="548"/>
    </location>
</feature>
<dbReference type="SMART" id="SM00065">
    <property type="entry name" value="GAF"/>
    <property type="match status" value="1"/>
</dbReference>
<protein>
    <recommendedName>
        <fullName evidence="1">diguanylate cyclase</fullName>
        <ecNumber evidence="1">2.7.7.65</ecNumber>
    </recommendedName>
</protein>
<proteinExistence type="predicted"/>
<dbReference type="InterPro" id="IPR043128">
    <property type="entry name" value="Rev_trsase/Diguanyl_cyclase"/>
</dbReference>
<keyword evidence="5" id="KW-0808">Transferase</keyword>
<dbReference type="EC" id="2.7.7.65" evidence="1"/>
<evidence type="ECO:0000313" key="6">
    <source>
        <dbReference type="Proteomes" id="UP001570417"/>
    </source>
</evidence>
<dbReference type="Gene3D" id="3.30.70.270">
    <property type="match status" value="1"/>
</dbReference>
<evidence type="ECO:0000256" key="1">
    <source>
        <dbReference type="ARBA" id="ARBA00012528"/>
    </source>
</evidence>
<keyword evidence="3" id="KW-0472">Membrane</keyword>